<dbReference type="EMBL" id="ML119121">
    <property type="protein sequence ID" value="RPB13764.1"/>
    <property type="molecule type" value="Genomic_DNA"/>
</dbReference>
<name>A0A3N4KT20_9PEZI</name>
<dbReference type="InterPro" id="IPR050645">
    <property type="entry name" value="Histidine_acid_phosphatase"/>
</dbReference>
<dbReference type="CDD" id="cd07061">
    <property type="entry name" value="HP_HAP_like"/>
    <property type="match status" value="1"/>
</dbReference>
<gene>
    <name evidence="4" type="ORF">P167DRAFT_558189</name>
</gene>
<dbReference type="InterPro" id="IPR033379">
    <property type="entry name" value="Acid_Pase_AS"/>
</dbReference>
<evidence type="ECO:0000313" key="5">
    <source>
        <dbReference type="Proteomes" id="UP000277580"/>
    </source>
</evidence>
<comment type="similarity">
    <text evidence="1">Belongs to the histidine acid phosphatase family.</text>
</comment>
<dbReference type="GO" id="GO:0016158">
    <property type="term" value="F:inositol hexakisphosphate 3-phosphatase activity"/>
    <property type="evidence" value="ECO:0007669"/>
    <property type="project" value="UniProtKB-EC"/>
</dbReference>
<dbReference type="SUPFAM" id="SSF53254">
    <property type="entry name" value="Phosphoglycerate mutase-like"/>
    <property type="match status" value="1"/>
</dbReference>
<proteinExistence type="inferred from homology"/>
<keyword evidence="3" id="KW-0378">Hydrolase</keyword>
<dbReference type="AlphaFoldDB" id="A0A3N4KT20"/>
<protein>
    <recommendedName>
        <fullName evidence="2">3-phytase</fullName>
        <ecNumber evidence="2">3.1.3.8</ecNumber>
    </recommendedName>
</protein>
<sequence length="457" mass="50949">MTTFVPPPPYSPQELKSLYPESLELHLVQLIFRHGERTPVGARFQETGLAPLWPYCNSVARFKAAVVENTGEWSELAFKRRTETVGDKGQAVVSGAGTGTEDSICSFGELTDLGRQTTLALGQRARNLYINQLGFLPPSPGPQSSHYLRATPVPRALESLQQVYTGLYPTSTQGPTPEIPIIYQRTFSQENLFPNEANCRRFLMLTREFASLAAQKWNDSPEMQHIQSRIGKWVEGGVKVDGKPRLSGIMDTVNATLAHGPATKLPGEFYEPEVLAAMDKINVDEWYRGYSQSSEYRLLGVGSLLGDIVDRMGSSAKEDVEKEGRLKVSLMGCHDTTLAGLLASLGAFDNKWPPFTSSIAFEMFRKKEISQGRGLWARLMGSGRAKDENYYVRLRYNEVPVVVKGCKKPGNHLEGDESFCTLTAFKEIVAKMRPKDWQKECLMNMDKKGIPPVEEVE</sequence>
<evidence type="ECO:0000313" key="4">
    <source>
        <dbReference type="EMBL" id="RPB13764.1"/>
    </source>
</evidence>
<dbReference type="Pfam" id="PF00328">
    <property type="entry name" value="His_Phos_2"/>
    <property type="match status" value="1"/>
</dbReference>
<dbReference type="OrthoDB" id="10257284at2759"/>
<evidence type="ECO:0000256" key="1">
    <source>
        <dbReference type="ARBA" id="ARBA00005375"/>
    </source>
</evidence>
<dbReference type="InterPro" id="IPR000560">
    <property type="entry name" value="His_Pase_clade-2"/>
</dbReference>
<dbReference type="PROSITE" id="PS00616">
    <property type="entry name" value="HIS_ACID_PHOSPHAT_1"/>
    <property type="match status" value="1"/>
</dbReference>
<dbReference type="InterPro" id="IPR029033">
    <property type="entry name" value="His_PPase_superfam"/>
</dbReference>
<dbReference type="InParanoid" id="A0A3N4KT20"/>
<dbReference type="PANTHER" id="PTHR11567">
    <property type="entry name" value="ACID PHOSPHATASE-RELATED"/>
    <property type="match status" value="1"/>
</dbReference>
<keyword evidence="5" id="KW-1185">Reference proteome</keyword>
<dbReference type="Gene3D" id="3.40.50.1240">
    <property type="entry name" value="Phosphoglycerate mutase-like"/>
    <property type="match status" value="1"/>
</dbReference>
<accession>A0A3N4KT20</accession>
<dbReference type="Proteomes" id="UP000277580">
    <property type="component" value="Unassembled WGS sequence"/>
</dbReference>
<organism evidence="4 5">
    <name type="scientific">Morchella conica CCBAS932</name>
    <dbReference type="NCBI Taxonomy" id="1392247"/>
    <lineage>
        <taxon>Eukaryota</taxon>
        <taxon>Fungi</taxon>
        <taxon>Dikarya</taxon>
        <taxon>Ascomycota</taxon>
        <taxon>Pezizomycotina</taxon>
        <taxon>Pezizomycetes</taxon>
        <taxon>Pezizales</taxon>
        <taxon>Morchellaceae</taxon>
        <taxon>Morchella</taxon>
    </lineage>
</organism>
<dbReference type="PANTHER" id="PTHR11567:SF110">
    <property type="entry name" value="2-PHOSPHOXYLOSE PHOSPHATASE 1"/>
    <property type="match status" value="1"/>
</dbReference>
<dbReference type="EC" id="3.1.3.8" evidence="2"/>
<dbReference type="STRING" id="1392247.A0A3N4KT20"/>
<evidence type="ECO:0000256" key="3">
    <source>
        <dbReference type="ARBA" id="ARBA00022801"/>
    </source>
</evidence>
<evidence type="ECO:0000256" key="2">
    <source>
        <dbReference type="ARBA" id="ARBA00012632"/>
    </source>
</evidence>
<reference evidence="4 5" key="1">
    <citation type="journal article" date="2018" name="Nat. Ecol. Evol.">
        <title>Pezizomycetes genomes reveal the molecular basis of ectomycorrhizal truffle lifestyle.</title>
        <authorList>
            <person name="Murat C."/>
            <person name="Payen T."/>
            <person name="Noel B."/>
            <person name="Kuo A."/>
            <person name="Morin E."/>
            <person name="Chen J."/>
            <person name="Kohler A."/>
            <person name="Krizsan K."/>
            <person name="Balestrini R."/>
            <person name="Da Silva C."/>
            <person name="Montanini B."/>
            <person name="Hainaut M."/>
            <person name="Levati E."/>
            <person name="Barry K.W."/>
            <person name="Belfiori B."/>
            <person name="Cichocki N."/>
            <person name="Clum A."/>
            <person name="Dockter R.B."/>
            <person name="Fauchery L."/>
            <person name="Guy J."/>
            <person name="Iotti M."/>
            <person name="Le Tacon F."/>
            <person name="Lindquist E.A."/>
            <person name="Lipzen A."/>
            <person name="Malagnac F."/>
            <person name="Mello A."/>
            <person name="Molinier V."/>
            <person name="Miyauchi S."/>
            <person name="Poulain J."/>
            <person name="Riccioni C."/>
            <person name="Rubini A."/>
            <person name="Sitrit Y."/>
            <person name="Splivallo R."/>
            <person name="Traeger S."/>
            <person name="Wang M."/>
            <person name="Zifcakova L."/>
            <person name="Wipf D."/>
            <person name="Zambonelli A."/>
            <person name="Paolocci F."/>
            <person name="Nowrousian M."/>
            <person name="Ottonello S."/>
            <person name="Baldrian P."/>
            <person name="Spatafora J.W."/>
            <person name="Henrissat B."/>
            <person name="Nagy L.G."/>
            <person name="Aury J.M."/>
            <person name="Wincker P."/>
            <person name="Grigoriev I.V."/>
            <person name="Bonfante P."/>
            <person name="Martin F.M."/>
        </authorList>
    </citation>
    <scope>NUCLEOTIDE SEQUENCE [LARGE SCALE GENOMIC DNA]</scope>
    <source>
        <strain evidence="4 5">CCBAS932</strain>
    </source>
</reference>